<accession>S6B6S4</accession>
<sequence length="120" mass="12890">MPGFFTRLIASNCARQPLKYLLKAPLACISLLSAADPTCCIFLISCIPNVRLTFRASWTRCNPLRIDLVAFLSPALEVSATSCNSGNTKDKSLCLRTTAFKQSPSSSLTSAAARSISTTL</sequence>
<dbReference type="AlphaFoldDB" id="S6B6S4"/>
<name>S6B6S4_BABBO</name>
<dbReference type="EMBL" id="AK440922">
    <property type="protein sequence ID" value="BAN64716.1"/>
    <property type="molecule type" value="mRNA"/>
</dbReference>
<reference evidence="1" key="1">
    <citation type="journal article" date="2014" name="BMC Genomics">
        <title>The Babesia bovis gene and promoter model: an update from full-length EST analysis.</title>
        <authorList>
            <person name="Yamagishi J."/>
            <person name="Wakaguri H."/>
            <person name="Yokoyama N."/>
            <person name="Yamashita R."/>
            <person name="Suzuki Y."/>
            <person name="Xuan X."/>
            <person name="Igarashi I."/>
        </authorList>
    </citation>
    <scope>NUCLEOTIDE SEQUENCE</scope>
    <source>
        <strain evidence="1">Texas</strain>
    </source>
</reference>
<proteinExistence type="evidence at transcript level"/>
<evidence type="ECO:0000313" key="1">
    <source>
        <dbReference type="EMBL" id="BAN64716.1"/>
    </source>
</evidence>
<organism evidence="1">
    <name type="scientific">Babesia bovis</name>
    <dbReference type="NCBI Taxonomy" id="5865"/>
    <lineage>
        <taxon>Eukaryota</taxon>
        <taxon>Sar</taxon>
        <taxon>Alveolata</taxon>
        <taxon>Apicomplexa</taxon>
        <taxon>Aconoidasida</taxon>
        <taxon>Piroplasmida</taxon>
        <taxon>Babesiidae</taxon>
        <taxon>Babesia</taxon>
    </lineage>
</organism>
<protein>
    <submittedName>
        <fullName evidence="1">Uncharacterized protein</fullName>
    </submittedName>
</protein>